<dbReference type="eggNOG" id="ENOG502RXY8">
    <property type="taxonomic scope" value="Eukaryota"/>
</dbReference>
<feature type="region of interest" description="Disordered" evidence="1">
    <location>
        <begin position="640"/>
        <end position="678"/>
    </location>
</feature>
<dbReference type="GeneID" id="19152820"/>
<protein>
    <submittedName>
        <fullName evidence="2">Uncharacterized protein</fullName>
    </submittedName>
</protein>
<evidence type="ECO:0000313" key="2">
    <source>
        <dbReference type="EMBL" id="EUC35848.1"/>
    </source>
</evidence>
<feature type="compositionally biased region" description="Polar residues" evidence="1">
    <location>
        <begin position="117"/>
        <end position="136"/>
    </location>
</feature>
<dbReference type="RefSeq" id="XP_007709878.1">
    <property type="nucleotide sequence ID" value="XM_007711688.1"/>
</dbReference>
<feature type="compositionally biased region" description="Basic residues" evidence="1">
    <location>
        <begin position="186"/>
        <end position="196"/>
    </location>
</feature>
<dbReference type="Proteomes" id="UP000053841">
    <property type="component" value="Unassembled WGS sequence"/>
</dbReference>
<feature type="compositionally biased region" description="Basic and acidic residues" evidence="1">
    <location>
        <begin position="746"/>
        <end position="755"/>
    </location>
</feature>
<feature type="region of interest" description="Disordered" evidence="1">
    <location>
        <begin position="949"/>
        <end position="969"/>
    </location>
</feature>
<organism evidence="2 3">
    <name type="scientific">Cochliobolus carbonum (strain 26-R-13)</name>
    <name type="common">Maize leaf spot fungus</name>
    <name type="synonym">Bipolaris zeicola</name>
    <dbReference type="NCBI Taxonomy" id="930089"/>
    <lineage>
        <taxon>Eukaryota</taxon>
        <taxon>Fungi</taxon>
        <taxon>Dikarya</taxon>
        <taxon>Ascomycota</taxon>
        <taxon>Pezizomycotina</taxon>
        <taxon>Dothideomycetes</taxon>
        <taxon>Pleosporomycetidae</taxon>
        <taxon>Pleosporales</taxon>
        <taxon>Pleosporineae</taxon>
        <taxon>Pleosporaceae</taxon>
        <taxon>Bipolaris</taxon>
    </lineage>
</organism>
<feature type="compositionally biased region" description="Polar residues" evidence="1">
    <location>
        <begin position="38"/>
        <end position="51"/>
    </location>
</feature>
<dbReference type="OrthoDB" id="3437384at2759"/>
<feature type="compositionally biased region" description="Polar residues" evidence="1">
    <location>
        <begin position="723"/>
        <end position="739"/>
    </location>
</feature>
<sequence>MASKLCCITEEGERSNSPELPNVRLSQLAPAKQRLLPEQTSSPNSQFTSTCSGDLHELREIFQHAEHCDEDRDTPLQAGPVRFSRPSIDSMRSLHKVKSMRSMIKKKFSKDFHKKTPSTPTHHSDANETTPKSTPDTVIKLQKRGPKQQLQITKQDLRNNLLSNKKAHEGGYDSDAQVLDDVARNVGKRSPNKRPSIHSVDWVASPGRKTTPESCTNGCASCEPQQDLRPYDITDTQAVSLFNTFNLVSRTPILASDTFDERRGKLKRSYSAESMSLPKPPPISPLRLPGLSNNDTTGKPWSEVMTESLRLSRFPVPPRDGSPIMFDNDLHVCRTPKHKQVHHRRRNSDSSVAPNCKYDMVTSSVARMVEIRVQQPTSIATPRPSMSIQGTLREISSSATVVRLERSPCEEVDDDGSHHSVHLQSMRISHHLRSGSLLSWDKLAGTLEVPGSPYELHEHSSANSNYFSEQNQQLPRHRRQTSSSGIASYKIPAGWGNVVPSDANIQPDFASSIYSSRPQSPPGSFGGSMVNLSRTGTENQPFSISTSDLRRARRSASFPTDNEETPKPKQRHGLTNLKVSQSYRTETPCTPPRAPLARNNSVADTKVSKFREEFSPPATKKKLTHSSSLIKFLKPKRLSLRSQSEASNSPGQPIVGGDGPFDTLDMPADRERRQSQSLVSLRAEQQALGKNKGANQVWDRALQAHQEEKASLFLPKNKDLAVQSSPFRERSGSVSTRQISVDDADVSIRPEDSNRRLSTLHTPTPGGDDGDRPSTSIFRRRALASGDDSEVGKAVADAYNRQGDDVDIVGAWGRYPSHTREERTGSAGKVDDVQPRDFALEAAIKSTAPIDDEDLVDPTQRRPSTPLLPGEKKKKKKLGSMRMARSSSMTFGKALMRNYSKMFKSQSTEFRRHGRGHRSSIASGGILEHPELELLPEVWAGDFVEENNSGARDDREEFVTPDQTPMNTAKGKDKLVVDETMARLRPRRNSSAPNLSELSLRGGDANYDHLHDLARGWSVYYKNCVDDYPRPSTGANTTTADCGAPARLSFDSKHMSLHSSIMRSHTGRHLRNPSPVSHMSCNMRGGDDATSEKKSMASVRRSTMDLISNFKMQEVAEHERMLRLRLGESGEAMGDGDVE</sequence>
<feature type="region of interest" description="Disordered" evidence="1">
    <location>
        <begin position="849"/>
        <end position="886"/>
    </location>
</feature>
<proteinExistence type="predicted"/>
<keyword evidence="3" id="KW-1185">Reference proteome</keyword>
<feature type="compositionally biased region" description="Polar residues" evidence="1">
    <location>
        <begin position="530"/>
        <end position="547"/>
    </location>
</feature>
<gene>
    <name evidence="2" type="ORF">COCCADRAFT_89666</name>
</gene>
<feature type="region of interest" description="Disordered" evidence="1">
    <location>
        <begin position="186"/>
        <end position="219"/>
    </location>
</feature>
<evidence type="ECO:0000256" key="1">
    <source>
        <dbReference type="SAM" id="MobiDB-lite"/>
    </source>
</evidence>
<feature type="compositionally biased region" description="Polar residues" evidence="1">
    <location>
        <begin position="577"/>
        <end position="588"/>
    </location>
</feature>
<feature type="region of interest" description="Disordered" evidence="1">
    <location>
        <begin position="270"/>
        <end position="293"/>
    </location>
</feature>
<feature type="region of interest" description="Disordered" evidence="1">
    <location>
        <begin position="108"/>
        <end position="153"/>
    </location>
</feature>
<feature type="region of interest" description="Disordered" evidence="1">
    <location>
        <begin position="511"/>
        <end position="603"/>
    </location>
</feature>
<dbReference type="KEGG" id="bze:COCCADRAFT_89666"/>
<feature type="region of interest" description="Disordered" evidence="1">
    <location>
        <begin position="1"/>
        <end position="51"/>
    </location>
</feature>
<accession>W6YDV0</accession>
<feature type="region of interest" description="Disordered" evidence="1">
    <location>
        <begin position="723"/>
        <end position="775"/>
    </location>
</feature>
<reference evidence="2 3" key="1">
    <citation type="journal article" date="2013" name="PLoS Genet.">
        <title>Comparative genome structure, secondary metabolite, and effector coding capacity across Cochliobolus pathogens.</title>
        <authorList>
            <person name="Condon B.J."/>
            <person name="Leng Y."/>
            <person name="Wu D."/>
            <person name="Bushley K.E."/>
            <person name="Ohm R.A."/>
            <person name="Otillar R."/>
            <person name="Martin J."/>
            <person name="Schackwitz W."/>
            <person name="Grimwood J."/>
            <person name="MohdZainudin N."/>
            <person name="Xue C."/>
            <person name="Wang R."/>
            <person name="Manning V.A."/>
            <person name="Dhillon B."/>
            <person name="Tu Z.J."/>
            <person name="Steffenson B.J."/>
            <person name="Salamov A."/>
            <person name="Sun H."/>
            <person name="Lowry S."/>
            <person name="LaButti K."/>
            <person name="Han J."/>
            <person name="Copeland A."/>
            <person name="Lindquist E."/>
            <person name="Barry K."/>
            <person name="Schmutz J."/>
            <person name="Baker S.E."/>
            <person name="Ciuffetti L.M."/>
            <person name="Grigoriev I.V."/>
            <person name="Zhong S."/>
            <person name="Turgeon B.G."/>
        </authorList>
    </citation>
    <scope>NUCLEOTIDE SEQUENCE [LARGE SCALE GENOMIC DNA]</scope>
    <source>
        <strain evidence="2 3">26-R-13</strain>
    </source>
</reference>
<name>W6YDV0_COCC2</name>
<feature type="compositionally biased region" description="Polar residues" evidence="1">
    <location>
        <begin position="640"/>
        <end position="651"/>
    </location>
</feature>
<dbReference type="AlphaFoldDB" id="W6YDV0"/>
<evidence type="ECO:0000313" key="3">
    <source>
        <dbReference type="Proteomes" id="UP000053841"/>
    </source>
</evidence>
<dbReference type="EMBL" id="KI964569">
    <property type="protein sequence ID" value="EUC35848.1"/>
    <property type="molecule type" value="Genomic_DNA"/>
</dbReference>
<dbReference type="HOGENOM" id="CLU_003806_0_0_1"/>